<dbReference type="CDD" id="cd06170">
    <property type="entry name" value="LuxR_C_like"/>
    <property type="match status" value="1"/>
</dbReference>
<dbReference type="PANTHER" id="PTHR43214">
    <property type="entry name" value="TWO-COMPONENT RESPONSE REGULATOR"/>
    <property type="match status" value="1"/>
</dbReference>
<dbReference type="SMART" id="SM00421">
    <property type="entry name" value="HTH_LUXR"/>
    <property type="match status" value="1"/>
</dbReference>
<dbReference type="PRINTS" id="PR00038">
    <property type="entry name" value="HTHLUXR"/>
</dbReference>
<dbReference type="AlphaFoldDB" id="A0A9D2C8K0"/>
<evidence type="ECO:0000313" key="9">
    <source>
        <dbReference type="Proteomes" id="UP000824005"/>
    </source>
</evidence>
<evidence type="ECO:0000256" key="5">
    <source>
        <dbReference type="PROSITE-ProRule" id="PRU00169"/>
    </source>
</evidence>
<evidence type="ECO:0000256" key="2">
    <source>
        <dbReference type="ARBA" id="ARBA00023015"/>
    </source>
</evidence>
<dbReference type="Proteomes" id="UP000824005">
    <property type="component" value="Unassembled WGS sequence"/>
</dbReference>
<dbReference type="Pfam" id="PF00072">
    <property type="entry name" value="Response_reg"/>
    <property type="match status" value="1"/>
</dbReference>
<evidence type="ECO:0000256" key="3">
    <source>
        <dbReference type="ARBA" id="ARBA00023125"/>
    </source>
</evidence>
<accession>A0A9D2C8K0</accession>
<evidence type="ECO:0000259" key="7">
    <source>
        <dbReference type="PROSITE" id="PS50110"/>
    </source>
</evidence>
<comment type="caution">
    <text evidence="8">The sequence shown here is derived from an EMBL/GenBank/DDBJ whole genome shotgun (WGS) entry which is preliminary data.</text>
</comment>
<dbReference type="GO" id="GO:0003677">
    <property type="term" value="F:DNA binding"/>
    <property type="evidence" value="ECO:0007669"/>
    <property type="project" value="UniProtKB-KW"/>
</dbReference>
<dbReference type="EMBL" id="DXDC01000025">
    <property type="protein sequence ID" value="HIY64833.1"/>
    <property type="molecule type" value="Genomic_DNA"/>
</dbReference>
<dbReference type="GO" id="GO:0006355">
    <property type="term" value="P:regulation of DNA-templated transcription"/>
    <property type="evidence" value="ECO:0007669"/>
    <property type="project" value="InterPro"/>
</dbReference>
<reference evidence="8" key="1">
    <citation type="journal article" date="2021" name="PeerJ">
        <title>Extensive microbial diversity within the chicken gut microbiome revealed by metagenomics and culture.</title>
        <authorList>
            <person name="Gilroy R."/>
            <person name="Ravi A."/>
            <person name="Getino M."/>
            <person name="Pursley I."/>
            <person name="Horton D.L."/>
            <person name="Alikhan N.F."/>
            <person name="Baker D."/>
            <person name="Gharbi K."/>
            <person name="Hall N."/>
            <person name="Watson M."/>
            <person name="Adriaenssens E.M."/>
            <person name="Foster-Nyarko E."/>
            <person name="Jarju S."/>
            <person name="Secka A."/>
            <person name="Antonio M."/>
            <person name="Oren A."/>
            <person name="Chaudhuri R.R."/>
            <person name="La Ragione R."/>
            <person name="Hildebrand F."/>
            <person name="Pallen M.J."/>
        </authorList>
    </citation>
    <scope>NUCLEOTIDE SEQUENCE</scope>
    <source>
        <strain evidence="8">ChiGjej1B1-98</strain>
    </source>
</reference>
<evidence type="ECO:0000313" key="8">
    <source>
        <dbReference type="EMBL" id="HIY64833.1"/>
    </source>
</evidence>
<dbReference type="InterPro" id="IPR058245">
    <property type="entry name" value="NreC/VraR/RcsB-like_REC"/>
</dbReference>
<gene>
    <name evidence="8" type="ORF">H9830_00975</name>
</gene>
<dbReference type="InterPro" id="IPR039420">
    <property type="entry name" value="WalR-like"/>
</dbReference>
<dbReference type="PROSITE" id="PS50043">
    <property type="entry name" value="HTH_LUXR_2"/>
    <property type="match status" value="1"/>
</dbReference>
<dbReference type="Gene3D" id="3.40.50.2300">
    <property type="match status" value="1"/>
</dbReference>
<dbReference type="InterPro" id="IPR016032">
    <property type="entry name" value="Sig_transdc_resp-reg_C-effctor"/>
</dbReference>
<dbReference type="GO" id="GO:0000160">
    <property type="term" value="P:phosphorelay signal transduction system"/>
    <property type="evidence" value="ECO:0007669"/>
    <property type="project" value="InterPro"/>
</dbReference>
<dbReference type="SMART" id="SM00448">
    <property type="entry name" value="REC"/>
    <property type="match status" value="1"/>
</dbReference>
<dbReference type="Pfam" id="PF00196">
    <property type="entry name" value="GerE"/>
    <property type="match status" value="1"/>
</dbReference>
<name>A0A9D2C8K0_9MICO</name>
<feature type="domain" description="HTH luxR-type" evidence="6">
    <location>
        <begin position="153"/>
        <end position="218"/>
    </location>
</feature>
<dbReference type="SUPFAM" id="SSF52172">
    <property type="entry name" value="CheY-like"/>
    <property type="match status" value="1"/>
</dbReference>
<reference evidence="8" key="2">
    <citation type="submission" date="2021-04" db="EMBL/GenBank/DDBJ databases">
        <authorList>
            <person name="Gilroy R."/>
        </authorList>
    </citation>
    <scope>NUCLEOTIDE SEQUENCE</scope>
    <source>
        <strain evidence="8">ChiGjej1B1-98</strain>
    </source>
</reference>
<dbReference type="PANTHER" id="PTHR43214:SF24">
    <property type="entry name" value="TRANSCRIPTIONAL REGULATORY PROTEIN NARL-RELATED"/>
    <property type="match status" value="1"/>
</dbReference>
<dbReference type="InterPro" id="IPR000792">
    <property type="entry name" value="Tscrpt_reg_LuxR_C"/>
</dbReference>
<keyword evidence="3" id="KW-0238">DNA-binding</keyword>
<dbReference type="InterPro" id="IPR001789">
    <property type="entry name" value="Sig_transdc_resp-reg_receiver"/>
</dbReference>
<proteinExistence type="predicted"/>
<evidence type="ECO:0000259" key="6">
    <source>
        <dbReference type="PROSITE" id="PS50043"/>
    </source>
</evidence>
<evidence type="ECO:0000256" key="1">
    <source>
        <dbReference type="ARBA" id="ARBA00022553"/>
    </source>
</evidence>
<dbReference type="InterPro" id="IPR011006">
    <property type="entry name" value="CheY-like_superfamily"/>
</dbReference>
<sequence>MNDDETIRVVVADDEPLVRAGIVGVLETDPTINIVGQASDGTAALDLMDSHTPDVMLLDIQMPRLSGLDVLKRLRAQKNRVPCLIVTTFGEDDYVMEAIRSGADGFVLKSGDPRHLLTAVHATASQGAFFSPPIARRLLDSPVVEQYSAYTNARSRFEQLTPREQEILIRLSEGATNAEIATAFHLAPGTVKVHVSSILRTTGARNRVEAALIAIRARQV</sequence>
<feature type="modified residue" description="4-aspartylphosphate" evidence="5">
    <location>
        <position position="59"/>
    </location>
</feature>
<feature type="domain" description="Response regulatory" evidence="7">
    <location>
        <begin position="8"/>
        <end position="124"/>
    </location>
</feature>
<protein>
    <submittedName>
        <fullName evidence="8">Response regulator transcription factor</fullName>
    </submittedName>
</protein>
<dbReference type="SUPFAM" id="SSF46894">
    <property type="entry name" value="C-terminal effector domain of the bipartite response regulators"/>
    <property type="match status" value="1"/>
</dbReference>
<keyword evidence="2" id="KW-0805">Transcription regulation</keyword>
<dbReference type="CDD" id="cd17535">
    <property type="entry name" value="REC_NarL-like"/>
    <property type="match status" value="1"/>
</dbReference>
<organism evidence="8 9">
    <name type="scientific">Candidatus Agrococcus pullicola</name>
    <dbReference type="NCBI Taxonomy" id="2838429"/>
    <lineage>
        <taxon>Bacteria</taxon>
        <taxon>Bacillati</taxon>
        <taxon>Actinomycetota</taxon>
        <taxon>Actinomycetes</taxon>
        <taxon>Micrococcales</taxon>
        <taxon>Microbacteriaceae</taxon>
        <taxon>Agrococcus</taxon>
    </lineage>
</organism>
<evidence type="ECO:0000256" key="4">
    <source>
        <dbReference type="ARBA" id="ARBA00023163"/>
    </source>
</evidence>
<keyword evidence="1 5" id="KW-0597">Phosphoprotein</keyword>
<keyword evidence="4" id="KW-0804">Transcription</keyword>
<dbReference type="PROSITE" id="PS50110">
    <property type="entry name" value="RESPONSE_REGULATORY"/>
    <property type="match status" value="1"/>
</dbReference>